<dbReference type="AlphaFoldDB" id="A0A852TQA6"/>
<dbReference type="PANTHER" id="PTHR43459:SF1">
    <property type="entry name" value="EG:BACN32G11.4 PROTEIN"/>
    <property type="match status" value="1"/>
</dbReference>
<dbReference type="EMBL" id="JACCCC010000001">
    <property type="protein sequence ID" value="NYE45711.1"/>
    <property type="molecule type" value="Genomic_DNA"/>
</dbReference>
<name>A0A852TQA6_9ACTN</name>
<dbReference type="InterPro" id="IPR029045">
    <property type="entry name" value="ClpP/crotonase-like_dom_sf"/>
</dbReference>
<dbReference type="SUPFAM" id="SSF52096">
    <property type="entry name" value="ClpP/crotonase"/>
    <property type="match status" value="1"/>
</dbReference>
<evidence type="ECO:0000256" key="1">
    <source>
        <dbReference type="ARBA" id="ARBA00005254"/>
    </source>
</evidence>
<accession>A0A852TQA6</accession>
<dbReference type="PANTHER" id="PTHR43459">
    <property type="entry name" value="ENOYL-COA HYDRATASE"/>
    <property type="match status" value="1"/>
</dbReference>
<sequence length="263" mass="27564">MPESDSVVYELSDGVATITLNRPDAMNSLTVEAKEALLAAVERAKNDTGARAVLLTGRGKAFCAGQDLREHADSLSAGTGLGNTVRKHYNPIVLALTRMPKPVVAAVNGVAAGAGASLAFACDLRIASEKASFLMAFANVGLGSDSGASWTLPRLIGHSRAMEMLLLAEPVRAERALETGLVNRVVGHGELPDAARELAARLANGPTVAYAAIKGELNFGSELDLENALEMEASLQDQCAETADHVNATLAFVNKEKPVFEGR</sequence>
<dbReference type="CDD" id="cd06558">
    <property type="entry name" value="crotonase-like"/>
    <property type="match status" value="1"/>
</dbReference>
<organism evidence="2 3">
    <name type="scientific">Spinactinospora alkalitolerans</name>
    <dbReference type="NCBI Taxonomy" id="687207"/>
    <lineage>
        <taxon>Bacteria</taxon>
        <taxon>Bacillati</taxon>
        <taxon>Actinomycetota</taxon>
        <taxon>Actinomycetes</taxon>
        <taxon>Streptosporangiales</taxon>
        <taxon>Nocardiopsidaceae</taxon>
        <taxon>Spinactinospora</taxon>
    </lineage>
</organism>
<dbReference type="Gene3D" id="3.90.226.10">
    <property type="entry name" value="2-enoyl-CoA Hydratase, Chain A, domain 1"/>
    <property type="match status" value="1"/>
</dbReference>
<proteinExistence type="inferred from homology"/>
<gene>
    <name evidence="2" type="ORF">HDA32_000831</name>
</gene>
<protein>
    <submittedName>
        <fullName evidence="2">2-(1,2-epoxy-1,2-dihydrophenyl)acetyl-CoA isomerase</fullName>
        <ecNumber evidence="2">5.3.3.18</ecNumber>
    </submittedName>
</protein>
<comment type="similarity">
    <text evidence="1">Belongs to the enoyl-CoA hydratase/isomerase family.</text>
</comment>
<dbReference type="RefSeq" id="WP_179641881.1">
    <property type="nucleotide sequence ID" value="NZ_BAAAYY010000002.1"/>
</dbReference>
<keyword evidence="3" id="KW-1185">Reference proteome</keyword>
<evidence type="ECO:0000313" key="3">
    <source>
        <dbReference type="Proteomes" id="UP000589036"/>
    </source>
</evidence>
<comment type="caution">
    <text evidence="2">The sequence shown here is derived from an EMBL/GenBank/DDBJ whole genome shotgun (WGS) entry which is preliminary data.</text>
</comment>
<dbReference type="GO" id="GO:0016853">
    <property type="term" value="F:isomerase activity"/>
    <property type="evidence" value="ECO:0007669"/>
    <property type="project" value="UniProtKB-KW"/>
</dbReference>
<reference evidence="2 3" key="1">
    <citation type="submission" date="2020-07" db="EMBL/GenBank/DDBJ databases">
        <title>Sequencing the genomes of 1000 actinobacteria strains.</title>
        <authorList>
            <person name="Klenk H.-P."/>
        </authorList>
    </citation>
    <scope>NUCLEOTIDE SEQUENCE [LARGE SCALE GENOMIC DNA]</scope>
    <source>
        <strain evidence="2 3">CXB654</strain>
    </source>
</reference>
<dbReference type="InterPro" id="IPR014748">
    <property type="entry name" value="Enoyl-CoA_hydra_C"/>
</dbReference>
<evidence type="ECO:0000313" key="2">
    <source>
        <dbReference type="EMBL" id="NYE45711.1"/>
    </source>
</evidence>
<dbReference type="InterPro" id="IPR001753">
    <property type="entry name" value="Enoyl-CoA_hydra/iso"/>
</dbReference>
<dbReference type="Gene3D" id="1.10.12.10">
    <property type="entry name" value="Lyase 2-enoyl-coa Hydratase, Chain A, domain 2"/>
    <property type="match status" value="1"/>
</dbReference>
<dbReference type="Pfam" id="PF00378">
    <property type="entry name" value="ECH_1"/>
    <property type="match status" value="1"/>
</dbReference>
<dbReference type="EC" id="5.3.3.18" evidence="2"/>
<keyword evidence="2" id="KW-0413">Isomerase</keyword>
<dbReference type="Proteomes" id="UP000589036">
    <property type="component" value="Unassembled WGS sequence"/>
</dbReference>